<dbReference type="HOGENOM" id="CLU_163520_0_0_1"/>
<evidence type="ECO:0000313" key="5">
    <source>
        <dbReference type="EMBL" id="KIO32661.1"/>
    </source>
</evidence>
<evidence type="ECO:0000259" key="4">
    <source>
        <dbReference type="PROSITE" id="PS01031"/>
    </source>
</evidence>
<evidence type="ECO:0000313" key="6">
    <source>
        <dbReference type="Proteomes" id="UP000054248"/>
    </source>
</evidence>
<dbReference type="PROSITE" id="PS01031">
    <property type="entry name" value="SHSP"/>
    <property type="match status" value="1"/>
</dbReference>
<dbReference type="AlphaFoldDB" id="A0A0C3QTS9"/>
<feature type="non-terminal residue" evidence="5">
    <location>
        <position position="120"/>
    </location>
</feature>
<gene>
    <name evidence="5" type="ORF">M407DRAFT_66431</name>
</gene>
<dbReference type="Proteomes" id="UP000054248">
    <property type="component" value="Unassembled WGS sequence"/>
</dbReference>
<dbReference type="Pfam" id="PF00011">
    <property type="entry name" value="HSP20"/>
    <property type="match status" value="1"/>
</dbReference>
<dbReference type="Gene3D" id="2.60.40.790">
    <property type="match status" value="1"/>
</dbReference>
<reference evidence="5 6" key="1">
    <citation type="submission" date="2014-04" db="EMBL/GenBank/DDBJ databases">
        <authorList>
            <consortium name="DOE Joint Genome Institute"/>
            <person name="Kuo A."/>
            <person name="Girlanda M."/>
            <person name="Perotto S."/>
            <person name="Kohler A."/>
            <person name="Nagy L.G."/>
            <person name="Floudas D."/>
            <person name="Copeland A."/>
            <person name="Barry K.W."/>
            <person name="Cichocki N."/>
            <person name="Veneault-Fourrey C."/>
            <person name="LaButti K."/>
            <person name="Lindquist E.A."/>
            <person name="Lipzen A."/>
            <person name="Lundell T."/>
            <person name="Morin E."/>
            <person name="Murat C."/>
            <person name="Sun H."/>
            <person name="Tunlid A."/>
            <person name="Henrissat B."/>
            <person name="Grigoriev I.V."/>
            <person name="Hibbett D.S."/>
            <person name="Martin F."/>
            <person name="Nordberg H.P."/>
            <person name="Cantor M.N."/>
            <person name="Hua S.X."/>
        </authorList>
    </citation>
    <scope>NUCLEOTIDE SEQUENCE [LARGE SCALE GENOMIC DNA]</scope>
    <source>
        <strain evidence="5 6">MUT 4182</strain>
    </source>
</reference>
<dbReference type="OrthoDB" id="1431247at2759"/>
<reference evidence="6" key="2">
    <citation type="submission" date="2015-01" db="EMBL/GenBank/DDBJ databases">
        <title>Evolutionary Origins and Diversification of the Mycorrhizal Mutualists.</title>
        <authorList>
            <consortium name="DOE Joint Genome Institute"/>
            <consortium name="Mycorrhizal Genomics Consortium"/>
            <person name="Kohler A."/>
            <person name="Kuo A."/>
            <person name="Nagy L.G."/>
            <person name="Floudas D."/>
            <person name="Copeland A."/>
            <person name="Barry K.W."/>
            <person name="Cichocki N."/>
            <person name="Veneault-Fourrey C."/>
            <person name="LaButti K."/>
            <person name="Lindquist E.A."/>
            <person name="Lipzen A."/>
            <person name="Lundell T."/>
            <person name="Morin E."/>
            <person name="Murat C."/>
            <person name="Riley R."/>
            <person name="Ohm R."/>
            <person name="Sun H."/>
            <person name="Tunlid A."/>
            <person name="Henrissat B."/>
            <person name="Grigoriev I.V."/>
            <person name="Hibbett D.S."/>
            <person name="Martin F."/>
        </authorList>
    </citation>
    <scope>NUCLEOTIDE SEQUENCE [LARGE SCALE GENOMIC DNA]</scope>
    <source>
        <strain evidence="6">MUT 4182</strain>
    </source>
</reference>
<dbReference type="EMBL" id="KN822953">
    <property type="protein sequence ID" value="KIO32661.1"/>
    <property type="molecule type" value="Genomic_DNA"/>
</dbReference>
<keyword evidence="6" id="KW-1185">Reference proteome</keyword>
<dbReference type="STRING" id="1051891.A0A0C3QTS9"/>
<name>A0A0C3QTS9_9AGAM</name>
<dbReference type="CDD" id="cd06464">
    <property type="entry name" value="ACD_sHsps-like"/>
    <property type="match status" value="1"/>
</dbReference>
<proteinExistence type="inferred from homology"/>
<feature type="compositionally biased region" description="Polar residues" evidence="3">
    <location>
        <begin position="89"/>
        <end position="98"/>
    </location>
</feature>
<evidence type="ECO:0000256" key="2">
    <source>
        <dbReference type="RuleBase" id="RU003616"/>
    </source>
</evidence>
<feature type="domain" description="SHSP" evidence="4">
    <location>
        <begin position="48"/>
        <end position="120"/>
    </location>
</feature>
<comment type="similarity">
    <text evidence="1 2">Belongs to the small heat shock protein (HSP20) family.</text>
</comment>
<accession>A0A0C3QTS9</accession>
<protein>
    <recommendedName>
        <fullName evidence="4">SHSP domain-containing protein</fullName>
    </recommendedName>
</protein>
<feature type="compositionally biased region" description="Basic and acidic residues" evidence="3">
    <location>
        <begin position="105"/>
        <end position="120"/>
    </location>
</feature>
<dbReference type="InterPro" id="IPR008978">
    <property type="entry name" value="HSP20-like_chaperone"/>
</dbReference>
<feature type="region of interest" description="Disordered" evidence="3">
    <location>
        <begin position="78"/>
        <end position="120"/>
    </location>
</feature>
<sequence>MSLTRTLLNEFRPVFQMLDDQFFADPFSVIPQRHTPQTNDSNSQVSPWSNITRTPHVHLTDEADKYVVEAEVPGVPKENLDISIGDNGRSLTIKGNTFSSSEAATEEKGKEKEVTTDSQA</sequence>
<dbReference type="InterPro" id="IPR002068">
    <property type="entry name" value="A-crystallin/Hsp20_dom"/>
</dbReference>
<evidence type="ECO:0000256" key="1">
    <source>
        <dbReference type="PROSITE-ProRule" id="PRU00285"/>
    </source>
</evidence>
<organism evidence="5 6">
    <name type="scientific">Tulasnella calospora MUT 4182</name>
    <dbReference type="NCBI Taxonomy" id="1051891"/>
    <lineage>
        <taxon>Eukaryota</taxon>
        <taxon>Fungi</taxon>
        <taxon>Dikarya</taxon>
        <taxon>Basidiomycota</taxon>
        <taxon>Agaricomycotina</taxon>
        <taxon>Agaricomycetes</taxon>
        <taxon>Cantharellales</taxon>
        <taxon>Tulasnellaceae</taxon>
        <taxon>Tulasnella</taxon>
    </lineage>
</organism>
<evidence type="ECO:0000256" key="3">
    <source>
        <dbReference type="SAM" id="MobiDB-lite"/>
    </source>
</evidence>
<dbReference type="SUPFAM" id="SSF49764">
    <property type="entry name" value="HSP20-like chaperones"/>
    <property type="match status" value="1"/>
</dbReference>